<gene>
    <name evidence="2" type="ORF">GUITHDRAFT_132299</name>
</gene>
<reference evidence="2 4" key="1">
    <citation type="journal article" date="2012" name="Nature">
        <title>Algal genomes reveal evolutionary mosaicism and the fate of nucleomorphs.</title>
        <authorList>
            <consortium name="DOE Joint Genome Institute"/>
            <person name="Curtis B.A."/>
            <person name="Tanifuji G."/>
            <person name="Burki F."/>
            <person name="Gruber A."/>
            <person name="Irimia M."/>
            <person name="Maruyama S."/>
            <person name="Arias M.C."/>
            <person name="Ball S.G."/>
            <person name="Gile G.H."/>
            <person name="Hirakawa Y."/>
            <person name="Hopkins J.F."/>
            <person name="Kuo A."/>
            <person name="Rensing S.A."/>
            <person name="Schmutz J."/>
            <person name="Symeonidi A."/>
            <person name="Elias M."/>
            <person name="Eveleigh R.J."/>
            <person name="Herman E.K."/>
            <person name="Klute M.J."/>
            <person name="Nakayama T."/>
            <person name="Obornik M."/>
            <person name="Reyes-Prieto A."/>
            <person name="Armbrust E.V."/>
            <person name="Aves S.J."/>
            <person name="Beiko R.G."/>
            <person name="Coutinho P."/>
            <person name="Dacks J.B."/>
            <person name="Durnford D.G."/>
            <person name="Fast N.M."/>
            <person name="Green B.R."/>
            <person name="Grisdale C.J."/>
            <person name="Hempel F."/>
            <person name="Henrissat B."/>
            <person name="Hoppner M.P."/>
            <person name="Ishida K."/>
            <person name="Kim E."/>
            <person name="Koreny L."/>
            <person name="Kroth P.G."/>
            <person name="Liu Y."/>
            <person name="Malik S.B."/>
            <person name="Maier U.G."/>
            <person name="McRose D."/>
            <person name="Mock T."/>
            <person name="Neilson J.A."/>
            <person name="Onodera N.T."/>
            <person name="Poole A.M."/>
            <person name="Pritham E.J."/>
            <person name="Richards T.A."/>
            <person name="Rocap G."/>
            <person name="Roy S.W."/>
            <person name="Sarai C."/>
            <person name="Schaack S."/>
            <person name="Shirato S."/>
            <person name="Slamovits C.H."/>
            <person name="Spencer D.F."/>
            <person name="Suzuki S."/>
            <person name="Worden A.Z."/>
            <person name="Zauner S."/>
            <person name="Barry K."/>
            <person name="Bell C."/>
            <person name="Bharti A.K."/>
            <person name="Crow J.A."/>
            <person name="Grimwood J."/>
            <person name="Kramer R."/>
            <person name="Lindquist E."/>
            <person name="Lucas S."/>
            <person name="Salamov A."/>
            <person name="McFadden G.I."/>
            <person name="Lane C.E."/>
            <person name="Keeling P.J."/>
            <person name="Gray M.W."/>
            <person name="Grigoriev I.V."/>
            <person name="Archibald J.M."/>
        </authorList>
    </citation>
    <scope>NUCLEOTIDE SEQUENCE</scope>
    <source>
        <strain evidence="2 4">CCMP2712</strain>
    </source>
</reference>
<dbReference type="SUPFAM" id="SSF51126">
    <property type="entry name" value="Pectin lyase-like"/>
    <property type="match status" value="1"/>
</dbReference>
<dbReference type="EnsemblProtists" id="EKX54605">
    <property type="protein sequence ID" value="EKX54605"/>
    <property type="gene ID" value="GUITHDRAFT_132299"/>
</dbReference>
<sequence>MSSNVGDAASVYHERAGRAVTPLDQRRAILRSGGSLRVSFSAPTEHQGKEETAEAAAAPTPHEQLLPTNPSTTGPPAALTAAQQVEPEAVAQPLQQVEDQPSLLQQIFGKFQFDVSDFHRAKEARVGSDDRYVAKEKPTQRHETMEQVQEIQNRPQREGKNEEKTGVSDNAFIHRRMSYIHHSHDSFNRRKEEKNRRQEREAAEKAAVQAAFLQKKIAADNAAASVLQAFCRASTWRAFPDKRKIYFEALLIRKFALSSFLRRKYQHDPYISENVLRFFPSVGRSSLTINWKCKQVAQKIDQRLFIEAHKLLVTAMYDLQEFGEAIGTKEEDLLTMQLVRRDNEFYDQDNPFCSAPGCSRKPIRVCEWDKKSKICDRHQYHCVWDRDSQSLLFMSQHKMNIAYNNRKEHFWLTILTSLHQRLGAGESCMMKQLVLSKKTGAEKYQGNQLHLIQTILNRAWTVMVPDDVPSVEEAVRTCKDGVKIIIREGYYSWTHPVEVRKRVEVQGEKGVFLHGPWCFDEDSGHGKFDNITFISSCGKGLHVSGGRWHFTDCVFQGHGDGCSVVSCGGNSEVLMEQSMICGLKTEREVLHPLFCISAFDRSSVKMHATVIKDASGSGVRVSGSARVECIDCHLRDHSLSALKIDECCEVMIQNSLAHHNGSFLDAHFNPSMASYFDKTLGSSVQLYDNIIYGTMWASRHRPVYLLGKRGSKISIDKGDVLQKTNSILKSSQCLLQAL</sequence>
<evidence type="ECO:0000313" key="4">
    <source>
        <dbReference type="Proteomes" id="UP000011087"/>
    </source>
</evidence>
<feature type="region of interest" description="Disordered" evidence="1">
    <location>
        <begin position="1"/>
        <end position="76"/>
    </location>
</feature>
<dbReference type="RefSeq" id="XP_005841585.1">
    <property type="nucleotide sequence ID" value="XM_005841528.1"/>
</dbReference>
<dbReference type="KEGG" id="gtt:GUITHDRAFT_132299"/>
<dbReference type="InterPro" id="IPR012334">
    <property type="entry name" value="Pectin_lyas_fold"/>
</dbReference>
<keyword evidence="4" id="KW-1185">Reference proteome</keyword>
<evidence type="ECO:0000313" key="3">
    <source>
        <dbReference type="EnsemblProtists" id="EKX54605"/>
    </source>
</evidence>
<reference evidence="3" key="3">
    <citation type="submission" date="2015-06" db="UniProtKB">
        <authorList>
            <consortium name="EnsemblProtists"/>
        </authorList>
    </citation>
    <scope>IDENTIFICATION</scope>
</reference>
<dbReference type="AlphaFoldDB" id="L1K2C7"/>
<proteinExistence type="predicted"/>
<protein>
    <recommendedName>
        <fullName evidence="5">Right handed beta helix domain-containing protein</fullName>
    </recommendedName>
</protein>
<evidence type="ECO:0000256" key="1">
    <source>
        <dbReference type="SAM" id="MobiDB-lite"/>
    </source>
</evidence>
<evidence type="ECO:0008006" key="5">
    <source>
        <dbReference type="Google" id="ProtNLM"/>
    </source>
</evidence>
<dbReference type="HOGENOM" id="CLU_376189_0_0_1"/>
<dbReference type="Gene3D" id="2.160.20.10">
    <property type="entry name" value="Single-stranded right-handed beta-helix, Pectin lyase-like"/>
    <property type="match status" value="1"/>
</dbReference>
<dbReference type="GeneID" id="17311278"/>
<evidence type="ECO:0000313" key="2">
    <source>
        <dbReference type="EMBL" id="EKX54605.1"/>
    </source>
</evidence>
<reference evidence="4" key="2">
    <citation type="submission" date="2012-11" db="EMBL/GenBank/DDBJ databases">
        <authorList>
            <person name="Kuo A."/>
            <person name="Curtis B.A."/>
            <person name="Tanifuji G."/>
            <person name="Burki F."/>
            <person name="Gruber A."/>
            <person name="Irimia M."/>
            <person name="Maruyama S."/>
            <person name="Arias M.C."/>
            <person name="Ball S.G."/>
            <person name="Gile G.H."/>
            <person name="Hirakawa Y."/>
            <person name="Hopkins J.F."/>
            <person name="Rensing S.A."/>
            <person name="Schmutz J."/>
            <person name="Symeonidi A."/>
            <person name="Elias M."/>
            <person name="Eveleigh R.J."/>
            <person name="Herman E.K."/>
            <person name="Klute M.J."/>
            <person name="Nakayama T."/>
            <person name="Obornik M."/>
            <person name="Reyes-Prieto A."/>
            <person name="Armbrust E.V."/>
            <person name="Aves S.J."/>
            <person name="Beiko R.G."/>
            <person name="Coutinho P."/>
            <person name="Dacks J.B."/>
            <person name="Durnford D.G."/>
            <person name="Fast N.M."/>
            <person name="Green B.R."/>
            <person name="Grisdale C."/>
            <person name="Hempe F."/>
            <person name="Henrissat B."/>
            <person name="Hoppner M.P."/>
            <person name="Ishida K.-I."/>
            <person name="Kim E."/>
            <person name="Koreny L."/>
            <person name="Kroth P.G."/>
            <person name="Liu Y."/>
            <person name="Malik S.-B."/>
            <person name="Maier U.G."/>
            <person name="McRose D."/>
            <person name="Mock T."/>
            <person name="Neilson J.A."/>
            <person name="Onodera N.T."/>
            <person name="Poole A.M."/>
            <person name="Pritham E.J."/>
            <person name="Richards T.A."/>
            <person name="Rocap G."/>
            <person name="Roy S.W."/>
            <person name="Sarai C."/>
            <person name="Schaack S."/>
            <person name="Shirato S."/>
            <person name="Slamovits C.H."/>
            <person name="Spencer D.F."/>
            <person name="Suzuki S."/>
            <person name="Worden A.Z."/>
            <person name="Zauner S."/>
            <person name="Barry K."/>
            <person name="Bell C."/>
            <person name="Bharti A.K."/>
            <person name="Crow J.A."/>
            <person name="Grimwood J."/>
            <person name="Kramer R."/>
            <person name="Lindquist E."/>
            <person name="Lucas S."/>
            <person name="Salamov A."/>
            <person name="McFadden G.I."/>
            <person name="Lane C.E."/>
            <person name="Keeling P.J."/>
            <person name="Gray M.W."/>
            <person name="Grigoriev I.V."/>
            <person name="Archibald J.M."/>
        </authorList>
    </citation>
    <scope>NUCLEOTIDE SEQUENCE</scope>
    <source>
        <strain evidence="4">CCMP2712</strain>
    </source>
</reference>
<name>L1K2C7_GUITC</name>
<dbReference type="InterPro" id="IPR011050">
    <property type="entry name" value="Pectin_lyase_fold/virulence"/>
</dbReference>
<dbReference type="Proteomes" id="UP000011087">
    <property type="component" value="Unassembled WGS sequence"/>
</dbReference>
<organism evidence="2">
    <name type="scientific">Guillardia theta (strain CCMP2712)</name>
    <name type="common">Cryptophyte</name>
    <dbReference type="NCBI Taxonomy" id="905079"/>
    <lineage>
        <taxon>Eukaryota</taxon>
        <taxon>Cryptophyceae</taxon>
        <taxon>Pyrenomonadales</taxon>
        <taxon>Geminigeraceae</taxon>
        <taxon>Guillardia</taxon>
    </lineage>
</organism>
<dbReference type="PaxDb" id="55529-EKX54605"/>
<accession>L1K2C7</accession>
<dbReference type="EMBL" id="JH992967">
    <property type="protein sequence ID" value="EKX54605.1"/>
    <property type="molecule type" value="Genomic_DNA"/>
</dbReference>